<dbReference type="Proteomes" id="UP000886998">
    <property type="component" value="Unassembled WGS sequence"/>
</dbReference>
<name>A0A8X6YPA6_9ARAC</name>
<dbReference type="AlphaFoldDB" id="A0A8X6YPA6"/>
<feature type="compositionally biased region" description="Polar residues" evidence="1">
    <location>
        <begin position="14"/>
        <end position="28"/>
    </location>
</feature>
<keyword evidence="3" id="KW-1185">Reference proteome</keyword>
<dbReference type="EMBL" id="BMAV01020814">
    <property type="protein sequence ID" value="GFY74551.1"/>
    <property type="molecule type" value="Genomic_DNA"/>
</dbReference>
<protein>
    <submittedName>
        <fullName evidence="2">Uncharacterized protein</fullName>
    </submittedName>
</protein>
<evidence type="ECO:0000256" key="1">
    <source>
        <dbReference type="SAM" id="MobiDB-lite"/>
    </source>
</evidence>
<reference evidence="2" key="1">
    <citation type="submission" date="2020-08" db="EMBL/GenBank/DDBJ databases">
        <title>Multicomponent nature underlies the extraordinary mechanical properties of spider dragline silk.</title>
        <authorList>
            <person name="Kono N."/>
            <person name="Nakamura H."/>
            <person name="Mori M."/>
            <person name="Yoshida Y."/>
            <person name="Ohtoshi R."/>
            <person name="Malay A.D."/>
            <person name="Moran D.A.P."/>
            <person name="Tomita M."/>
            <person name="Numata K."/>
            <person name="Arakawa K."/>
        </authorList>
    </citation>
    <scope>NUCLEOTIDE SEQUENCE</scope>
</reference>
<accession>A0A8X6YPA6</accession>
<gene>
    <name evidence="2" type="ORF">TNIN_318401</name>
</gene>
<evidence type="ECO:0000313" key="2">
    <source>
        <dbReference type="EMBL" id="GFY74551.1"/>
    </source>
</evidence>
<sequence>MREMWKASPDSRLQKNSCGGSNMLQLSGKSPCEFPRMPEKSPEQTPTPTQGQRLGGTNQEKKGAARGSQKKSRTSPRGKPPPGEPNPQKPPLPSTSARKPPPQPRTRQDPDKDQSANLASTLEDFQDPQVLEMLGVLKQFVKISKSDKSRAEKFWEITALLRVKI</sequence>
<evidence type="ECO:0000313" key="3">
    <source>
        <dbReference type="Proteomes" id="UP000886998"/>
    </source>
</evidence>
<proteinExistence type="predicted"/>
<feature type="compositionally biased region" description="Pro residues" evidence="1">
    <location>
        <begin position="78"/>
        <end position="104"/>
    </location>
</feature>
<comment type="caution">
    <text evidence="2">The sequence shown here is derived from an EMBL/GenBank/DDBJ whole genome shotgun (WGS) entry which is preliminary data.</text>
</comment>
<feature type="compositionally biased region" description="Polar residues" evidence="1">
    <location>
        <begin position="43"/>
        <end position="58"/>
    </location>
</feature>
<organism evidence="2 3">
    <name type="scientific">Trichonephila inaurata madagascariensis</name>
    <dbReference type="NCBI Taxonomy" id="2747483"/>
    <lineage>
        <taxon>Eukaryota</taxon>
        <taxon>Metazoa</taxon>
        <taxon>Ecdysozoa</taxon>
        <taxon>Arthropoda</taxon>
        <taxon>Chelicerata</taxon>
        <taxon>Arachnida</taxon>
        <taxon>Araneae</taxon>
        <taxon>Araneomorphae</taxon>
        <taxon>Entelegynae</taxon>
        <taxon>Araneoidea</taxon>
        <taxon>Nephilidae</taxon>
        <taxon>Trichonephila</taxon>
        <taxon>Trichonephila inaurata</taxon>
    </lineage>
</organism>
<dbReference type="OrthoDB" id="6472487at2759"/>
<feature type="region of interest" description="Disordered" evidence="1">
    <location>
        <begin position="1"/>
        <end position="127"/>
    </location>
</feature>